<dbReference type="EMBL" id="ONZF01000004">
    <property type="protein sequence ID" value="SPJ24238.1"/>
    <property type="molecule type" value="Genomic_DNA"/>
</dbReference>
<protein>
    <submittedName>
        <fullName evidence="1">Uncharacterized protein</fullName>
    </submittedName>
</protein>
<organism evidence="1 2">
    <name type="scientific">Palleronia abyssalis</name>
    <dbReference type="NCBI Taxonomy" id="1501240"/>
    <lineage>
        <taxon>Bacteria</taxon>
        <taxon>Pseudomonadati</taxon>
        <taxon>Pseudomonadota</taxon>
        <taxon>Alphaproteobacteria</taxon>
        <taxon>Rhodobacterales</taxon>
        <taxon>Roseobacteraceae</taxon>
        <taxon>Palleronia</taxon>
    </lineage>
</organism>
<dbReference type="RefSeq" id="WP_146190480.1">
    <property type="nucleotide sequence ID" value="NZ_ONZF01000004.1"/>
</dbReference>
<sequence>MLSTAQLFSEITSHLRSNIDSLAARHSATIALRPFESHGIQVSVRRLAPNNYKIYFPLGLLDRFILLSSLFRFSTKIDPVDHVQSYTDRRQIEFHIPTRLKLVFDPNEAFCQETAQSLAMEYCNHPADFTLIQSVFDFVNFLLHHELGHVSLGHLEYFEYCRSNDSEMTSDTLGYSEFDFRQGYEVAADQFAAMYFAPSVIAKTQLFKKHGLPPSAALSESIITIALLVSLFDIRSRSLDIASAEFHPHPILRYSIINFAIAEALEADGQKDLSDEYWRLTRKWADSVSARIHGIYLSEMLREQRSVDLPEGTVPICPLRFDKNPINESIFWDYLTRTAERGRRMDMRINLHKEFNFFGLAGLREEFNKDLLTRWKHVKDRARSTSIVRDKVSAGARFTSFYGPIRGCEE</sequence>
<evidence type="ECO:0000313" key="1">
    <source>
        <dbReference type="EMBL" id="SPJ24238.1"/>
    </source>
</evidence>
<dbReference type="Proteomes" id="UP000244912">
    <property type="component" value="Unassembled WGS sequence"/>
</dbReference>
<gene>
    <name evidence="1" type="ORF">PAA8504_02066</name>
</gene>
<evidence type="ECO:0000313" key="2">
    <source>
        <dbReference type="Proteomes" id="UP000244912"/>
    </source>
</evidence>
<proteinExistence type="predicted"/>
<accession>A0A2R8BVM8</accession>
<reference evidence="1 2" key="1">
    <citation type="submission" date="2018-03" db="EMBL/GenBank/DDBJ databases">
        <authorList>
            <person name="Keele B.F."/>
        </authorList>
    </citation>
    <scope>NUCLEOTIDE SEQUENCE [LARGE SCALE GENOMIC DNA]</scope>
    <source>
        <strain evidence="1 2">CECT 8504</strain>
    </source>
</reference>
<dbReference type="AlphaFoldDB" id="A0A2R8BVM8"/>
<name>A0A2R8BVM8_9RHOB</name>
<keyword evidence="2" id="KW-1185">Reference proteome</keyword>